<evidence type="ECO:0000256" key="1">
    <source>
        <dbReference type="SAM" id="Phobius"/>
    </source>
</evidence>
<dbReference type="AlphaFoldDB" id="A0A8C1SL26"/>
<dbReference type="InterPro" id="IPR036179">
    <property type="entry name" value="Ig-like_dom_sf"/>
</dbReference>
<keyword evidence="1" id="KW-1133">Transmembrane helix</keyword>
<dbReference type="PANTHER" id="PTHR21063">
    <property type="entry name" value="LFA-3"/>
    <property type="match status" value="1"/>
</dbReference>
<evidence type="ECO:0000256" key="2">
    <source>
        <dbReference type="SAM" id="SignalP"/>
    </source>
</evidence>
<proteinExistence type="predicted"/>
<keyword evidence="1" id="KW-0472">Membrane</keyword>
<dbReference type="Gene3D" id="2.60.40.10">
    <property type="entry name" value="Immunoglobulins"/>
    <property type="match status" value="2"/>
</dbReference>
<feature type="domain" description="Ig-like" evidence="3">
    <location>
        <begin position="134"/>
        <end position="222"/>
    </location>
</feature>
<evidence type="ECO:0000259" key="3">
    <source>
        <dbReference type="PROSITE" id="PS50835"/>
    </source>
</evidence>
<dbReference type="SUPFAM" id="SSF48726">
    <property type="entry name" value="Immunoglobulin"/>
    <property type="match status" value="2"/>
</dbReference>
<dbReference type="Pfam" id="PF11465">
    <property type="entry name" value="Receptor_2B4"/>
    <property type="match status" value="1"/>
</dbReference>
<dbReference type="Proteomes" id="UP000694700">
    <property type="component" value="Unplaced"/>
</dbReference>
<keyword evidence="2" id="KW-0732">Signal</keyword>
<feature type="chain" id="PRO_5034418622" evidence="2">
    <location>
        <begin position="18"/>
        <end position="317"/>
    </location>
</feature>
<protein>
    <submittedName>
        <fullName evidence="4">Zgc:113293</fullName>
    </submittedName>
</protein>
<accession>A0A8C1SL26</accession>
<sequence length="317" mass="35083">MIHTSVFLLCLLIGVFGADTDNTETVRVMLGDPVTLHTDLGTVRRDDHIVWVFGSDSPDNQIAELMKWSYMLSIYVSGKMPFRDALLLNHQTGSLTIKNTKSEHSGHYKLTIIHDRKTSRKRFDVIVYAALSVPIISADSSQNSTASERSAGPACVLVCSVTNASRATLSFFKGSDLVSSVSGSDSSSSLSLPLEVEYHDENSYSCVVNNSISNHSTLFNITDLCQPPPAASDDSLLFCLLLIPVALTVTALILCICRKRRKAEEESEYHIQLTLRLKDVFDVSERVSSAQRSFDSNTVKTVKYYEFKTAVFYVNIC</sequence>
<feature type="transmembrane region" description="Helical" evidence="1">
    <location>
        <begin position="235"/>
        <end position="257"/>
    </location>
</feature>
<evidence type="ECO:0000313" key="4">
    <source>
        <dbReference type="Ensembl" id="ENSCCRP00015009121.1"/>
    </source>
</evidence>
<dbReference type="InterPro" id="IPR013783">
    <property type="entry name" value="Ig-like_fold"/>
</dbReference>
<keyword evidence="1" id="KW-0812">Transmembrane</keyword>
<dbReference type="Ensembl" id="ENSCCRT00015009478.1">
    <property type="protein sequence ID" value="ENSCCRP00015009121.1"/>
    <property type="gene ID" value="ENSCCRG00015004458.1"/>
</dbReference>
<dbReference type="InterPro" id="IPR007110">
    <property type="entry name" value="Ig-like_dom"/>
</dbReference>
<reference evidence="4" key="1">
    <citation type="submission" date="2025-08" db="UniProtKB">
        <authorList>
            <consortium name="Ensembl"/>
        </authorList>
    </citation>
    <scope>IDENTIFICATION</scope>
</reference>
<dbReference type="InterPro" id="IPR024303">
    <property type="entry name" value="NK_rcpt_2B4_Ig_dom"/>
</dbReference>
<organism evidence="4 5">
    <name type="scientific">Cyprinus carpio</name>
    <name type="common">Common carp</name>
    <dbReference type="NCBI Taxonomy" id="7962"/>
    <lineage>
        <taxon>Eukaryota</taxon>
        <taxon>Metazoa</taxon>
        <taxon>Chordata</taxon>
        <taxon>Craniata</taxon>
        <taxon>Vertebrata</taxon>
        <taxon>Euteleostomi</taxon>
        <taxon>Actinopterygii</taxon>
        <taxon>Neopterygii</taxon>
        <taxon>Teleostei</taxon>
        <taxon>Ostariophysi</taxon>
        <taxon>Cypriniformes</taxon>
        <taxon>Cyprinidae</taxon>
        <taxon>Cyprininae</taxon>
        <taxon>Cyprinus</taxon>
    </lineage>
</organism>
<dbReference type="PANTHER" id="PTHR21063:SF4">
    <property type="entry name" value="CD48 ANTIGEN-RELATED"/>
    <property type="match status" value="1"/>
</dbReference>
<dbReference type="PROSITE" id="PS50835">
    <property type="entry name" value="IG_LIKE"/>
    <property type="match status" value="1"/>
</dbReference>
<feature type="signal peptide" evidence="2">
    <location>
        <begin position="1"/>
        <end position="17"/>
    </location>
</feature>
<evidence type="ECO:0000313" key="5">
    <source>
        <dbReference type="Proteomes" id="UP000694700"/>
    </source>
</evidence>
<name>A0A8C1SL26_CYPCA</name>